<evidence type="ECO:0000259" key="10">
    <source>
        <dbReference type="PROSITE" id="PS50262"/>
    </source>
</evidence>
<evidence type="ECO:0000256" key="2">
    <source>
        <dbReference type="ARBA" id="ARBA00022692"/>
    </source>
</evidence>
<dbReference type="PROSITE" id="PS50262">
    <property type="entry name" value="G_PROTEIN_RECEP_F1_2"/>
    <property type="match status" value="1"/>
</dbReference>
<dbReference type="GO" id="GO:0005886">
    <property type="term" value="C:plasma membrane"/>
    <property type="evidence" value="ECO:0007669"/>
    <property type="project" value="TreeGrafter"/>
</dbReference>
<keyword evidence="7 8" id="KW-0807">Transducer</keyword>
<keyword evidence="4 8" id="KW-0297">G-protein coupled receptor</keyword>
<evidence type="ECO:0000256" key="1">
    <source>
        <dbReference type="ARBA" id="ARBA00004141"/>
    </source>
</evidence>
<sequence>MSTVNATPALNTTSFTIKANGTRSNQNTELSIVASVAVFLSFFGLVGNAIVVWILTFKIKRNKYTVYILNLAIADFIYLFFVVIVMLLMVDQMVNSRKTPAITIQALETIYDFGYAAGMLFLTAISVERCLSVVFPIWHKCYRPKHLSTWVCGFLWLFGLFISLFDNLACPAKHFINATNQCMAVQIFSIVLTFIIIIPLMVMSSLILIFVVRTTSQKCRPPKLYVAIIITVLVFLISVAPIRVLWILLYFKFFPSSFQTLVFFFATIYCTVFNSSANPFIYFFVGRQKKKFGGSVNEALSRVFKEDDTEQTTDYYRDSNSTISTIN</sequence>
<protein>
    <recommendedName>
        <fullName evidence="10">G-protein coupled receptors family 1 profile domain-containing protein</fullName>
    </recommendedName>
</protein>
<reference evidence="11" key="1">
    <citation type="thesis" date="2020" institute="ProQuest LLC" country="789 East Eisenhower Parkway, Ann Arbor, MI, USA">
        <title>Comparative Genomics and Chromosome Evolution.</title>
        <authorList>
            <person name="Mudd A.B."/>
        </authorList>
    </citation>
    <scope>NUCLEOTIDE SEQUENCE</scope>
    <source>
        <strain evidence="11">Female2</strain>
        <tissue evidence="11">Blood</tissue>
    </source>
</reference>
<proteinExistence type="inferred from homology"/>
<dbReference type="InterPro" id="IPR026234">
    <property type="entry name" value="MRGPCRFAMILY"/>
</dbReference>
<feature type="transmembrane region" description="Helical" evidence="9">
    <location>
        <begin position="147"/>
        <end position="165"/>
    </location>
</feature>
<feature type="transmembrane region" description="Helical" evidence="9">
    <location>
        <begin position="67"/>
        <end position="90"/>
    </location>
</feature>
<feature type="transmembrane region" description="Helical" evidence="9">
    <location>
        <begin position="224"/>
        <end position="249"/>
    </location>
</feature>
<dbReference type="AlphaFoldDB" id="A0A8T2J569"/>
<keyword evidence="6 8" id="KW-0675">Receptor</keyword>
<dbReference type="GO" id="GO:0004930">
    <property type="term" value="F:G protein-coupled receptor activity"/>
    <property type="evidence" value="ECO:0007669"/>
    <property type="project" value="UniProtKB-KW"/>
</dbReference>
<feature type="transmembrane region" description="Helical" evidence="9">
    <location>
        <begin position="261"/>
        <end position="285"/>
    </location>
</feature>
<evidence type="ECO:0000256" key="7">
    <source>
        <dbReference type="ARBA" id="ARBA00023224"/>
    </source>
</evidence>
<accession>A0A8T2J569</accession>
<feature type="transmembrane region" description="Helical" evidence="9">
    <location>
        <begin position="185"/>
        <end position="212"/>
    </location>
</feature>
<evidence type="ECO:0000256" key="4">
    <source>
        <dbReference type="ARBA" id="ARBA00023040"/>
    </source>
</evidence>
<feature type="transmembrane region" description="Helical" evidence="9">
    <location>
        <begin position="32"/>
        <end position="55"/>
    </location>
</feature>
<dbReference type="InterPro" id="IPR017452">
    <property type="entry name" value="GPCR_Rhodpsn_7TM"/>
</dbReference>
<dbReference type="FunFam" id="1.20.1070.10:FF:000533">
    <property type="entry name" value="MAS1 proto-oncogene-like, G protein-coupled receptor"/>
    <property type="match status" value="1"/>
</dbReference>
<dbReference type="Gene3D" id="1.20.1070.10">
    <property type="entry name" value="Rhodopsin 7-helix transmembrane proteins"/>
    <property type="match status" value="1"/>
</dbReference>
<dbReference type="PRINTS" id="PR02108">
    <property type="entry name" value="MRGPCRFAMILY"/>
</dbReference>
<keyword evidence="3 9" id="KW-1133">Transmembrane helix</keyword>
<evidence type="ECO:0000256" key="6">
    <source>
        <dbReference type="ARBA" id="ARBA00023170"/>
    </source>
</evidence>
<evidence type="ECO:0000256" key="3">
    <source>
        <dbReference type="ARBA" id="ARBA00022989"/>
    </source>
</evidence>
<comment type="caution">
    <text evidence="11">The sequence shown here is derived from an EMBL/GenBank/DDBJ whole genome shotgun (WGS) entry which is preliminary data.</text>
</comment>
<dbReference type="Proteomes" id="UP000812440">
    <property type="component" value="Chromosome 3"/>
</dbReference>
<dbReference type="PROSITE" id="PS00237">
    <property type="entry name" value="G_PROTEIN_RECEP_F1_1"/>
    <property type="match status" value="1"/>
</dbReference>
<name>A0A8T2J569_9PIPI</name>
<dbReference type="Pfam" id="PF00001">
    <property type="entry name" value="7tm_1"/>
    <property type="match status" value="1"/>
</dbReference>
<evidence type="ECO:0000313" key="12">
    <source>
        <dbReference type="Proteomes" id="UP000812440"/>
    </source>
</evidence>
<keyword evidence="12" id="KW-1185">Reference proteome</keyword>
<keyword evidence="5 9" id="KW-0472">Membrane</keyword>
<dbReference type="PANTHER" id="PTHR11334">
    <property type="entry name" value="MAS-RELATED G-PROTEIN COUPLED RECEPTOR"/>
    <property type="match status" value="1"/>
</dbReference>
<evidence type="ECO:0000256" key="8">
    <source>
        <dbReference type="RuleBase" id="RU000688"/>
    </source>
</evidence>
<dbReference type="InterPro" id="IPR000276">
    <property type="entry name" value="GPCR_Rhodpsn"/>
</dbReference>
<evidence type="ECO:0000313" key="11">
    <source>
        <dbReference type="EMBL" id="KAG8440365.1"/>
    </source>
</evidence>
<feature type="domain" description="G-protein coupled receptors family 1 profile" evidence="10">
    <location>
        <begin position="47"/>
        <end position="282"/>
    </location>
</feature>
<dbReference type="PANTHER" id="PTHR11334:SF67">
    <property type="entry name" value="MAS1 PROTO-ONCOGENE LIKE, G PROTEIN-COUPLED RECEPTOR"/>
    <property type="match status" value="1"/>
</dbReference>
<evidence type="ECO:0000256" key="9">
    <source>
        <dbReference type="SAM" id="Phobius"/>
    </source>
</evidence>
<evidence type="ECO:0000256" key="5">
    <source>
        <dbReference type="ARBA" id="ARBA00023136"/>
    </source>
</evidence>
<comment type="similarity">
    <text evidence="8">Belongs to the G-protein coupled receptor 1 family.</text>
</comment>
<dbReference type="PRINTS" id="PR00237">
    <property type="entry name" value="GPCRRHODOPSN"/>
</dbReference>
<gene>
    <name evidence="11" type="ORF">GDO86_006207</name>
</gene>
<organism evidence="11 12">
    <name type="scientific">Hymenochirus boettgeri</name>
    <name type="common">Congo dwarf clawed frog</name>
    <dbReference type="NCBI Taxonomy" id="247094"/>
    <lineage>
        <taxon>Eukaryota</taxon>
        <taxon>Metazoa</taxon>
        <taxon>Chordata</taxon>
        <taxon>Craniata</taxon>
        <taxon>Vertebrata</taxon>
        <taxon>Euteleostomi</taxon>
        <taxon>Amphibia</taxon>
        <taxon>Batrachia</taxon>
        <taxon>Anura</taxon>
        <taxon>Pipoidea</taxon>
        <taxon>Pipidae</taxon>
        <taxon>Pipinae</taxon>
        <taxon>Hymenochirus</taxon>
    </lineage>
</organism>
<feature type="transmembrane region" description="Helical" evidence="9">
    <location>
        <begin position="113"/>
        <end position="135"/>
    </location>
</feature>
<comment type="subcellular location">
    <subcellularLocation>
        <location evidence="1">Membrane</location>
        <topology evidence="1">Multi-pass membrane protein</topology>
    </subcellularLocation>
</comment>
<keyword evidence="2 8" id="KW-0812">Transmembrane</keyword>
<dbReference type="EMBL" id="JAACNH010000006">
    <property type="protein sequence ID" value="KAG8440365.1"/>
    <property type="molecule type" value="Genomic_DNA"/>
</dbReference>
<dbReference type="OrthoDB" id="6091802at2759"/>
<dbReference type="SUPFAM" id="SSF81321">
    <property type="entry name" value="Family A G protein-coupled receptor-like"/>
    <property type="match status" value="1"/>
</dbReference>